<dbReference type="InterPro" id="IPR000014">
    <property type="entry name" value="PAS"/>
</dbReference>
<dbReference type="Gene3D" id="3.30.70.270">
    <property type="match status" value="1"/>
</dbReference>
<dbReference type="NCBIfam" id="TIGR00254">
    <property type="entry name" value="GGDEF"/>
    <property type="match status" value="1"/>
</dbReference>
<dbReference type="InterPro" id="IPR043128">
    <property type="entry name" value="Rev_trsase/Diguanyl_cyclase"/>
</dbReference>
<dbReference type="InterPro" id="IPR035965">
    <property type="entry name" value="PAS-like_dom_sf"/>
</dbReference>
<evidence type="ECO:0000313" key="4">
    <source>
        <dbReference type="Proteomes" id="UP000431684"/>
    </source>
</evidence>
<protein>
    <submittedName>
        <fullName evidence="3">Diguanylate cyclase</fullName>
    </submittedName>
</protein>
<evidence type="ECO:0000259" key="2">
    <source>
        <dbReference type="PROSITE" id="PS50887"/>
    </source>
</evidence>
<name>A0A6I3XS28_9BURK</name>
<dbReference type="SUPFAM" id="SSF55073">
    <property type="entry name" value="Nucleotide cyclase"/>
    <property type="match status" value="1"/>
</dbReference>
<dbReference type="SUPFAM" id="SSF55785">
    <property type="entry name" value="PYP-like sensor domain (PAS domain)"/>
    <property type="match status" value="2"/>
</dbReference>
<dbReference type="InterPro" id="IPR013656">
    <property type="entry name" value="PAS_4"/>
</dbReference>
<keyword evidence="4" id="KW-1185">Reference proteome</keyword>
<accession>A0A6I3XS28</accession>
<proteinExistence type="predicted"/>
<gene>
    <name evidence="3" type="ORF">GJV26_22855</name>
</gene>
<dbReference type="PANTHER" id="PTHR46663">
    <property type="entry name" value="DIGUANYLATE CYCLASE DGCT-RELATED"/>
    <property type="match status" value="1"/>
</dbReference>
<keyword evidence="1" id="KW-1133">Transmembrane helix</keyword>
<dbReference type="Pfam" id="PF00990">
    <property type="entry name" value="GGDEF"/>
    <property type="match status" value="1"/>
</dbReference>
<dbReference type="CDD" id="cd01949">
    <property type="entry name" value="GGDEF"/>
    <property type="match status" value="1"/>
</dbReference>
<organism evidence="3 4">
    <name type="scientific">Pseudoduganella dura</name>
    <dbReference type="NCBI Taxonomy" id="321982"/>
    <lineage>
        <taxon>Bacteria</taxon>
        <taxon>Pseudomonadati</taxon>
        <taxon>Pseudomonadota</taxon>
        <taxon>Betaproteobacteria</taxon>
        <taxon>Burkholderiales</taxon>
        <taxon>Oxalobacteraceae</taxon>
        <taxon>Telluria group</taxon>
        <taxon>Pseudoduganella</taxon>
    </lineage>
</organism>
<dbReference type="GO" id="GO:0003824">
    <property type="term" value="F:catalytic activity"/>
    <property type="evidence" value="ECO:0007669"/>
    <property type="project" value="UniProtKB-ARBA"/>
</dbReference>
<evidence type="ECO:0000313" key="3">
    <source>
        <dbReference type="EMBL" id="MUI15278.1"/>
    </source>
</evidence>
<dbReference type="FunFam" id="3.30.70.270:FF:000001">
    <property type="entry name" value="Diguanylate cyclase domain protein"/>
    <property type="match status" value="1"/>
</dbReference>
<comment type="caution">
    <text evidence="3">The sequence shown here is derived from an EMBL/GenBank/DDBJ whole genome shotgun (WGS) entry which is preliminary data.</text>
</comment>
<dbReference type="PROSITE" id="PS50887">
    <property type="entry name" value="GGDEF"/>
    <property type="match status" value="1"/>
</dbReference>
<sequence>MWSAVYWQVRQERATARHEAVLRSHAQARTLAENAGFLLRQADHATQLFKLKFEETDGALRLPEFTRRNGPLTLLLPVRLALPVALYGPDGRLADSLHGTFAPRAGDEGWFRALAGSAGDMAHFSNPLVDPATKGWRIRVARRLDDGAGHFAGAIVMHVDPALFIDDYDRLEPGPGGYVGLLSRDTGLAASRVDDRVFSDDTLAFAAVQGGAAAGTGAAAGAEEALPRRPVDGIARIYAFRDMPRFALMAVVGHSKAHALARFERRRTMYVSVATVASIVVLAFVGLLQRHARRLRNSTRAARAAQRQLHAAIDASLDALFLLKACREACGGDFILVDINEPGAAMLGHPRAGLLGRRIGQLAPAWRDEGLLDRYRSVLETGQPLEEEFATRTGPPRWLQHQVVAIDDGVAVTTRDITARKQAELASRQAMAALREKEARLRTLADMMPAMIAYVDRDEVYRFQNLVYEREFTRMGVQAIGRSAREIIGEERYMRVQPWVCRALAGETVSFEEDEAPPPEGTGRSFEVRYIPQRDEAGEHVTGFHVVRTDVTAQRREKQHLLRLSTIDALTGLMNRAGFTKRLDAAMQYSREHGTLMAVMYMDIDRFKPVNDTHGHAVGDALLKAFAGRLTHALRESDTVARLGGDEFTIILERLLRCEDAERAAAKLVAAMAAAFDLDGVRVGISTSIGVAFYRSGDLAPAELLARADTLLYEAKQAGRNTFRTGGTLGGQQPDAA</sequence>
<dbReference type="SMART" id="SM00267">
    <property type="entry name" value="GGDEF"/>
    <property type="match status" value="1"/>
</dbReference>
<feature type="transmembrane region" description="Helical" evidence="1">
    <location>
        <begin position="269"/>
        <end position="288"/>
    </location>
</feature>
<keyword evidence="1" id="KW-0812">Transmembrane</keyword>
<dbReference type="OrthoDB" id="5571399at2"/>
<feature type="domain" description="GGDEF" evidence="2">
    <location>
        <begin position="595"/>
        <end position="728"/>
    </location>
</feature>
<dbReference type="EMBL" id="WNWM01000002">
    <property type="protein sequence ID" value="MUI15278.1"/>
    <property type="molecule type" value="Genomic_DNA"/>
</dbReference>
<evidence type="ECO:0000256" key="1">
    <source>
        <dbReference type="SAM" id="Phobius"/>
    </source>
</evidence>
<dbReference type="Pfam" id="PF08448">
    <property type="entry name" value="PAS_4"/>
    <property type="match status" value="2"/>
</dbReference>
<dbReference type="InterPro" id="IPR029787">
    <property type="entry name" value="Nucleotide_cyclase"/>
</dbReference>
<dbReference type="InterPro" id="IPR000160">
    <property type="entry name" value="GGDEF_dom"/>
</dbReference>
<dbReference type="CDD" id="cd00130">
    <property type="entry name" value="PAS"/>
    <property type="match status" value="1"/>
</dbReference>
<dbReference type="Gene3D" id="3.30.450.20">
    <property type="entry name" value="PAS domain"/>
    <property type="match status" value="4"/>
</dbReference>
<dbReference type="NCBIfam" id="TIGR00229">
    <property type="entry name" value="sensory_box"/>
    <property type="match status" value="2"/>
</dbReference>
<dbReference type="CDD" id="cd12914">
    <property type="entry name" value="PDC1_DGC_like"/>
    <property type="match status" value="1"/>
</dbReference>
<reference evidence="3 4" key="1">
    <citation type="submission" date="2019-11" db="EMBL/GenBank/DDBJ databases">
        <title>Draft Genome Sequences of Six Type Strains of the Genus Massilia.</title>
        <authorList>
            <person name="Miess H."/>
            <person name="Frediansyah A."/>
            <person name="Goeker M."/>
            <person name="Gross H."/>
        </authorList>
    </citation>
    <scope>NUCLEOTIDE SEQUENCE [LARGE SCALE GENOMIC DNA]</scope>
    <source>
        <strain evidence="3 4">DSM 17513</strain>
    </source>
</reference>
<dbReference type="InterPro" id="IPR052163">
    <property type="entry name" value="DGC-Regulatory_Protein"/>
</dbReference>
<dbReference type="PANTHER" id="PTHR46663:SF4">
    <property type="entry name" value="DIGUANYLATE CYCLASE DGCT-RELATED"/>
    <property type="match status" value="1"/>
</dbReference>
<dbReference type="AlphaFoldDB" id="A0A6I3XS28"/>
<dbReference type="Proteomes" id="UP000431684">
    <property type="component" value="Unassembled WGS sequence"/>
</dbReference>
<keyword evidence="1" id="KW-0472">Membrane</keyword>